<evidence type="ECO:0000313" key="10">
    <source>
        <dbReference type="EMBL" id="KWX03826.1"/>
    </source>
</evidence>
<proteinExistence type="inferred from homology"/>
<dbReference type="EMBL" id="JYIK01000616">
    <property type="protein sequence ID" value="KWX10119.1"/>
    <property type="molecule type" value="Genomic_DNA"/>
</dbReference>
<reference evidence="12" key="2">
    <citation type="submission" date="2015-02" db="EMBL/GenBank/DDBJ databases">
        <title>Physiological reanalysis, assessment of diazotrophy, and genome sequences of multiple isolates of Streptomyces thermoautotrophicus.</title>
        <authorList>
            <person name="MacKellar D.C."/>
            <person name="Lieber L."/>
            <person name="Norman J."/>
            <person name="Bolger A."/>
            <person name="Tobin C."/>
            <person name="Murray J.W."/>
            <person name="Friesen M."/>
            <person name="Prell J."/>
        </authorList>
    </citation>
    <scope>NUCLEOTIDE SEQUENCE [LARGE SCALE GENOMIC DNA]</scope>
    <source>
        <strain evidence="12">UBT1</strain>
    </source>
</reference>
<evidence type="ECO:0000313" key="11">
    <source>
        <dbReference type="EMBL" id="KWX10119.1"/>
    </source>
</evidence>
<dbReference type="GO" id="GO:0005886">
    <property type="term" value="C:plasma membrane"/>
    <property type="evidence" value="ECO:0007669"/>
    <property type="project" value="UniProtKB-SubCell"/>
</dbReference>
<dbReference type="Proteomes" id="UP000070598">
    <property type="component" value="Unassembled WGS sequence"/>
</dbReference>
<sequence length="355" mass="36643">MRLRSALGLVAALALAGSLAACSTTSATTGSGGGKGGAELRLGFFANVTHATPLVGVEKGFFAKELGSTRLKTQVFNAGPAAVEAIFAGAIDAAYLGPNPAINAFARSKGKAIRIIAGATSGGASLVVRPGITSAAQLRGKKIATPQLGGTQDVALRSWLASQGLKTDPSGKGDVEILANTQNAQTLQLFQAGRIDGGWLPEPWASRLVLEAGAKVLVDERTLWPQGRFVTTHLIVSTKFLTAHPETVAALLRGQVAANDWIAKHPAEAKAAVNAQLQKLAGKPLKPEVLDRAWSNIEVTNDPLASTLATSARHAEQAGLLEHTDLKGIYDLAPLNAILTKTGHPAVSDAGLGTE</sequence>
<gene>
    <name evidence="10" type="ORF">TH66_10440</name>
    <name evidence="11" type="ORF">TR74_05545</name>
</gene>
<feature type="chain" id="PRO_5038211641" evidence="9">
    <location>
        <begin position="21"/>
        <end position="355"/>
    </location>
</feature>
<evidence type="ECO:0000256" key="9">
    <source>
        <dbReference type="SAM" id="SignalP"/>
    </source>
</evidence>
<name>A0A132N1F5_9ACTN</name>
<dbReference type="InterPro" id="IPR044527">
    <property type="entry name" value="NrtA/CpmA_ABC-bd_dom"/>
</dbReference>
<keyword evidence="5" id="KW-1003">Cell membrane</keyword>
<evidence type="ECO:0000256" key="3">
    <source>
        <dbReference type="ARBA" id="ARBA00010742"/>
    </source>
</evidence>
<dbReference type="Pfam" id="PF13379">
    <property type="entry name" value="NMT1_2"/>
    <property type="match status" value="1"/>
</dbReference>
<keyword evidence="4" id="KW-0813">Transport</keyword>
<keyword evidence="6" id="KW-0997">Cell inner membrane</keyword>
<accession>A0A132N1F5</accession>
<keyword evidence="7 9" id="KW-0732">Signal</keyword>
<comment type="subcellular location">
    <subcellularLocation>
        <location evidence="2">Cell inner membrane</location>
    </subcellularLocation>
    <subcellularLocation>
        <location evidence="1">Periplasm</location>
    </subcellularLocation>
</comment>
<dbReference type="GO" id="GO:0042597">
    <property type="term" value="C:periplasmic space"/>
    <property type="evidence" value="ECO:0007669"/>
    <property type="project" value="UniProtKB-SubCell"/>
</dbReference>
<evidence type="ECO:0000256" key="1">
    <source>
        <dbReference type="ARBA" id="ARBA00004418"/>
    </source>
</evidence>
<evidence type="ECO:0000313" key="13">
    <source>
        <dbReference type="Proteomes" id="UP000070659"/>
    </source>
</evidence>
<evidence type="ECO:0000256" key="7">
    <source>
        <dbReference type="ARBA" id="ARBA00022729"/>
    </source>
</evidence>
<evidence type="ECO:0000256" key="2">
    <source>
        <dbReference type="ARBA" id="ARBA00004533"/>
    </source>
</evidence>
<evidence type="ECO:0000256" key="6">
    <source>
        <dbReference type="ARBA" id="ARBA00022519"/>
    </source>
</evidence>
<keyword evidence="8" id="KW-0472">Membrane</keyword>
<dbReference type="NCBIfam" id="TIGR01728">
    <property type="entry name" value="SsuA_fam"/>
    <property type="match status" value="1"/>
</dbReference>
<reference evidence="10 13" key="1">
    <citation type="submission" date="2015-02" db="EMBL/GenBank/DDBJ databases">
        <title>Physiological reanalysis, assessment of diazotrophy, and genome sequences of multiple isolates of Streptomyces thermoautotrophicus.</title>
        <authorList>
            <person name="MacKellar D.C."/>
            <person name="Lieber L."/>
            <person name="Norman J."/>
            <person name="Bolger A."/>
            <person name="Tobin C."/>
            <person name="Murray J.W."/>
            <person name="Prell J."/>
        </authorList>
    </citation>
    <scope>NUCLEOTIDE SEQUENCE [LARGE SCALE GENOMIC DNA]</scope>
    <source>
        <strain evidence="10 13">UBT1</strain>
    </source>
</reference>
<comment type="caution">
    <text evidence="10">The sequence shown here is derived from an EMBL/GenBank/DDBJ whole genome shotgun (WGS) entry which is preliminary data.</text>
</comment>
<evidence type="ECO:0000256" key="8">
    <source>
        <dbReference type="ARBA" id="ARBA00023136"/>
    </source>
</evidence>
<dbReference type="Gene3D" id="3.40.190.10">
    <property type="entry name" value="Periplasmic binding protein-like II"/>
    <property type="match status" value="2"/>
</dbReference>
<dbReference type="PROSITE" id="PS51257">
    <property type="entry name" value="PROKAR_LIPOPROTEIN"/>
    <property type="match status" value="1"/>
</dbReference>
<dbReference type="PATRIC" id="fig|1469144.8.peg.2591"/>
<protein>
    <submittedName>
        <fullName evidence="10">Sulfonate ABC transporter substrate-binding protein</fullName>
    </submittedName>
</protein>
<dbReference type="CDD" id="cd13553">
    <property type="entry name" value="PBP2_NrtA_CpmA_like"/>
    <property type="match status" value="1"/>
</dbReference>
<dbReference type="InterPro" id="IPR010067">
    <property type="entry name" value="ABC_SsuA_sub-bd"/>
</dbReference>
<dbReference type="EMBL" id="JYIJ01000017">
    <property type="protein sequence ID" value="KWX03826.1"/>
    <property type="molecule type" value="Genomic_DNA"/>
</dbReference>
<evidence type="ECO:0000256" key="5">
    <source>
        <dbReference type="ARBA" id="ARBA00022475"/>
    </source>
</evidence>
<organism evidence="10 13">
    <name type="scientific">Carbonactinospora thermoautotrophica</name>
    <dbReference type="NCBI Taxonomy" id="1469144"/>
    <lineage>
        <taxon>Bacteria</taxon>
        <taxon>Bacillati</taxon>
        <taxon>Actinomycetota</taxon>
        <taxon>Actinomycetes</taxon>
        <taxon>Kitasatosporales</taxon>
        <taxon>Carbonactinosporaceae</taxon>
        <taxon>Carbonactinospora</taxon>
    </lineage>
</organism>
<dbReference type="GO" id="GO:0042626">
    <property type="term" value="F:ATPase-coupled transmembrane transporter activity"/>
    <property type="evidence" value="ECO:0007669"/>
    <property type="project" value="InterPro"/>
</dbReference>
<dbReference type="SUPFAM" id="SSF53850">
    <property type="entry name" value="Periplasmic binding protein-like II"/>
    <property type="match status" value="1"/>
</dbReference>
<dbReference type="PANTHER" id="PTHR30024:SF47">
    <property type="entry name" value="TAURINE-BINDING PERIPLASMIC PROTEIN"/>
    <property type="match status" value="1"/>
</dbReference>
<feature type="signal peptide" evidence="9">
    <location>
        <begin position="1"/>
        <end position="20"/>
    </location>
</feature>
<dbReference type="Proteomes" id="UP000070659">
    <property type="component" value="Unassembled WGS sequence"/>
</dbReference>
<dbReference type="PANTHER" id="PTHR30024">
    <property type="entry name" value="ALIPHATIC SULFONATES-BINDING PROTEIN-RELATED"/>
    <property type="match status" value="1"/>
</dbReference>
<dbReference type="AlphaFoldDB" id="A0A132N1F5"/>
<evidence type="ECO:0000313" key="12">
    <source>
        <dbReference type="Proteomes" id="UP000070598"/>
    </source>
</evidence>
<comment type="similarity">
    <text evidence="3">Belongs to the bacterial solute-binding protein SsuA/TauA family.</text>
</comment>
<evidence type="ECO:0000256" key="4">
    <source>
        <dbReference type="ARBA" id="ARBA00022448"/>
    </source>
</evidence>